<dbReference type="OrthoDB" id="459260at2"/>
<dbReference type="STRING" id="490188.SAMN04488068_1825"/>
<name>A0A1M5NS92_9GAMM</name>
<dbReference type="Proteomes" id="UP000199758">
    <property type="component" value="Unassembled WGS sequence"/>
</dbReference>
<dbReference type="AlphaFoldDB" id="A0A1M5NS92"/>
<gene>
    <name evidence="1" type="ORF">SAMN04488068_1825</name>
</gene>
<evidence type="ECO:0008006" key="3">
    <source>
        <dbReference type="Google" id="ProtNLM"/>
    </source>
</evidence>
<keyword evidence="2" id="KW-1185">Reference proteome</keyword>
<protein>
    <recommendedName>
        <fullName evidence="3">HD domain-containing protein</fullName>
    </recommendedName>
</protein>
<evidence type="ECO:0000313" key="2">
    <source>
        <dbReference type="Proteomes" id="UP000199758"/>
    </source>
</evidence>
<dbReference type="RefSeq" id="WP_072896757.1">
    <property type="nucleotide sequence ID" value="NZ_FQWZ01000004.1"/>
</dbReference>
<dbReference type="SUPFAM" id="SSF109604">
    <property type="entry name" value="HD-domain/PDEase-like"/>
    <property type="match status" value="1"/>
</dbReference>
<proteinExistence type="predicted"/>
<evidence type="ECO:0000313" key="1">
    <source>
        <dbReference type="EMBL" id="SHG92059.1"/>
    </source>
</evidence>
<dbReference type="EMBL" id="FQWZ01000004">
    <property type="protein sequence ID" value="SHG92059.1"/>
    <property type="molecule type" value="Genomic_DNA"/>
</dbReference>
<organism evidence="1 2">
    <name type="scientific">Hydrocarboniphaga daqingensis</name>
    <dbReference type="NCBI Taxonomy" id="490188"/>
    <lineage>
        <taxon>Bacteria</taxon>
        <taxon>Pseudomonadati</taxon>
        <taxon>Pseudomonadota</taxon>
        <taxon>Gammaproteobacteria</taxon>
        <taxon>Nevskiales</taxon>
        <taxon>Nevskiaceae</taxon>
        <taxon>Hydrocarboniphaga</taxon>
    </lineage>
</organism>
<sequence length="178" mass="20139">MLLTQIAALDEALERHRATIGADFTGYRNHCYRMANFCAALSSRDDSTLRKIGIAAAYHDIAIWTHGTWDYLPPSIDLMRSEQQWQLDIADIEQIAAMILEHHKISSYRGEHGALVEAFRKADLVDVSLGLLRMGLPRAFVAEVRAQYPNHGFHAGLLKQTGKRLLTDPLNPMPMMRR</sequence>
<reference evidence="1 2" key="1">
    <citation type="submission" date="2016-11" db="EMBL/GenBank/DDBJ databases">
        <authorList>
            <person name="Jaros S."/>
            <person name="Januszkiewicz K."/>
            <person name="Wedrychowicz H."/>
        </authorList>
    </citation>
    <scope>NUCLEOTIDE SEQUENCE [LARGE SCALE GENOMIC DNA]</scope>
    <source>
        <strain evidence="1 2">CGMCC 1.7049</strain>
    </source>
</reference>
<accession>A0A1M5NS92</accession>